<evidence type="ECO:0000256" key="2">
    <source>
        <dbReference type="ARBA" id="ARBA00022448"/>
    </source>
</evidence>
<dbReference type="SUPFAM" id="SSF56784">
    <property type="entry name" value="HAD-like"/>
    <property type="match status" value="1"/>
</dbReference>
<evidence type="ECO:0000256" key="5">
    <source>
        <dbReference type="ARBA" id="ARBA00022553"/>
    </source>
</evidence>
<feature type="transmembrane region" description="Helical" evidence="16">
    <location>
        <begin position="245"/>
        <end position="267"/>
    </location>
</feature>
<dbReference type="Pfam" id="PF00122">
    <property type="entry name" value="E1-E2_ATPase"/>
    <property type="match status" value="1"/>
</dbReference>
<feature type="domain" description="P-type ATPase A" evidence="17">
    <location>
        <begin position="135"/>
        <end position="234"/>
    </location>
</feature>
<evidence type="ECO:0000256" key="15">
    <source>
        <dbReference type="ARBA" id="ARBA00023136"/>
    </source>
</evidence>
<keyword evidence="8" id="KW-0547">Nucleotide-binding</keyword>
<dbReference type="GO" id="GO:0016887">
    <property type="term" value="F:ATP hydrolysis activity"/>
    <property type="evidence" value="ECO:0007669"/>
    <property type="project" value="InterPro"/>
</dbReference>
<keyword evidence="2" id="KW-0813">Transport</keyword>
<reference evidence="18" key="1">
    <citation type="submission" date="2013-08" db="EMBL/GenBank/DDBJ databases">
        <authorList>
            <person name="Mendez C."/>
            <person name="Richter M."/>
            <person name="Ferrer M."/>
            <person name="Sanchez J."/>
        </authorList>
    </citation>
    <scope>NUCLEOTIDE SEQUENCE</scope>
</reference>
<dbReference type="PROSITE" id="PS00154">
    <property type="entry name" value="ATPASE_E1_E2"/>
    <property type="match status" value="1"/>
</dbReference>
<dbReference type="GO" id="GO:0005524">
    <property type="term" value="F:ATP binding"/>
    <property type="evidence" value="ECO:0007669"/>
    <property type="project" value="UniProtKB-KW"/>
</dbReference>
<dbReference type="GO" id="GO:0046872">
    <property type="term" value="F:metal ion binding"/>
    <property type="evidence" value="ECO:0007669"/>
    <property type="project" value="UniProtKB-KW"/>
</dbReference>
<keyword evidence="12" id="KW-1278">Translocase</keyword>
<sequence>MPEAPGEPTLPPTAEEPEAIDAATAAARPVIGRRASHTSLRRVLADSFRMFDPRHEVRQPVMFTVWVLFLFLVVLTLFPRAFPDIAASYNPAYYLTISLILFLTLWFSHLGSAIAEAQGRAQADSLRQIRGGLRARRIQSDGTTAWTPSPELKVGDIVEIHAGEPVPIDGDVTQGAALIDESMMTGESQPAVRESGGDKTSVLGGTQVIQGTIRVQITATQGHSFLDRLIQLVESSGREPTPNELALSVLLASLTIALITVIGTFVYLADFTGIVRINIATLVALFVCLIPTTIGALLPAIGISGINRVSKANVVAKSGKAVEAAGDLDVLILDKTGTITIGNRLAVQFVPAPEVPVAELLSAAMLTSSLDETPEGKSIVRLAARRGAPPQRLDPGSYDLQPFSSERRMSGIRLKDGTEAFKGSVAAIEAYGALLPPALRTATTEASRQGMTPLVIAMNRRALGVVLLKDVVKPGIKDRIRELKTMGIRTIMCTGDNRLTARAVAGEAGVDEFIAEAKPETKLEVIQREKAKGRLVAMSGDGTNDAPALARADVGLAMNSGTGAAKEAGNMVDLDSDPTKLIEIVSIGKQLLITR</sequence>
<dbReference type="InterPro" id="IPR023299">
    <property type="entry name" value="ATPase_P-typ_cyto_dom_N"/>
</dbReference>
<feature type="non-terminal residue" evidence="18">
    <location>
        <position position="595"/>
    </location>
</feature>
<dbReference type="InterPro" id="IPR018303">
    <property type="entry name" value="ATPase_P-typ_P_site"/>
</dbReference>
<evidence type="ECO:0000256" key="16">
    <source>
        <dbReference type="SAM" id="Phobius"/>
    </source>
</evidence>
<protein>
    <submittedName>
        <fullName evidence="18">Potassium-transporting ATPase subunit B</fullName>
    </submittedName>
</protein>
<evidence type="ECO:0000259" key="17">
    <source>
        <dbReference type="Pfam" id="PF00122"/>
    </source>
</evidence>
<evidence type="ECO:0000256" key="6">
    <source>
        <dbReference type="ARBA" id="ARBA00022692"/>
    </source>
</evidence>
<keyword evidence="14" id="KW-0406">Ion transport</keyword>
<dbReference type="GO" id="GO:0008556">
    <property type="term" value="F:P-type potassium transmembrane transporter activity"/>
    <property type="evidence" value="ECO:0007669"/>
    <property type="project" value="InterPro"/>
</dbReference>
<dbReference type="InterPro" id="IPR059000">
    <property type="entry name" value="ATPase_P-type_domA"/>
</dbReference>
<gene>
    <name evidence="18" type="ORF">B1B_09213</name>
</gene>
<dbReference type="Gene3D" id="3.40.50.1000">
    <property type="entry name" value="HAD superfamily/HAD-like"/>
    <property type="match status" value="1"/>
</dbReference>
<evidence type="ECO:0000256" key="14">
    <source>
        <dbReference type="ARBA" id="ARBA00023065"/>
    </source>
</evidence>
<dbReference type="GO" id="GO:0016020">
    <property type="term" value="C:membrane"/>
    <property type="evidence" value="ECO:0007669"/>
    <property type="project" value="UniProtKB-SubCell"/>
</dbReference>
<evidence type="ECO:0000256" key="13">
    <source>
        <dbReference type="ARBA" id="ARBA00022989"/>
    </source>
</evidence>
<dbReference type="InterPro" id="IPR006391">
    <property type="entry name" value="P-type_ATPase_bsu_IA"/>
</dbReference>
<keyword evidence="9" id="KW-0067">ATP-binding</keyword>
<evidence type="ECO:0000256" key="3">
    <source>
        <dbReference type="ARBA" id="ARBA00022475"/>
    </source>
</evidence>
<evidence type="ECO:0000256" key="7">
    <source>
        <dbReference type="ARBA" id="ARBA00022723"/>
    </source>
</evidence>
<evidence type="ECO:0000256" key="9">
    <source>
        <dbReference type="ARBA" id="ARBA00022840"/>
    </source>
</evidence>
<organism evidence="18">
    <name type="scientific">mine drainage metagenome</name>
    <dbReference type="NCBI Taxonomy" id="410659"/>
    <lineage>
        <taxon>unclassified sequences</taxon>
        <taxon>metagenomes</taxon>
        <taxon>ecological metagenomes</taxon>
    </lineage>
</organism>
<evidence type="ECO:0000256" key="11">
    <source>
        <dbReference type="ARBA" id="ARBA00022958"/>
    </source>
</evidence>
<keyword evidence="3" id="KW-1003">Cell membrane</keyword>
<dbReference type="InterPro" id="IPR001757">
    <property type="entry name" value="P_typ_ATPase"/>
</dbReference>
<dbReference type="PANTHER" id="PTHR43743:SF1">
    <property type="entry name" value="POTASSIUM-TRANSPORTING ATPASE ATP-BINDING SUBUNIT"/>
    <property type="match status" value="1"/>
</dbReference>
<dbReference type="AlphaFoldDB" id="T1AFR9"/>
<feature type="transmembrane region" description="Helical" evidence="16">
    <location>
        <begin position="91"/>
        <end position="110"/>
    </location>
</feature>
<keyword evidence="11" id="KW-0630">Potassium</keyword>
<keyword evidence="4" id="KW-0633">Potassium transport</keyword>
<keyword evidence="6 16" id="KW-0812">Transmembrane</keyword>
<dbReference type="Gene3D" id="2.70.150.10">
    <property type="entry name" value="Calcium-transporting ATPase, cytoplasmic transduction domain A"/>
    <property type="match status" value="1"/>
</dbReference>
<dbReference type="NCBIfam" id="TIGR01497">
    <property type="entry name" value="kdpB"/>
    <property type="match status" value="1"/>
</dbReference>
<keyword evidence="10" id="KW-0460">Magnesium</keyword>
<comment type="subcellular location">
    <subcellularLocation>
        <location evidence="1">Membrane</location>
    </subcellularLocation>
</comment>
<comment type="caution">
    <text evidence="18">The sequence shown here is derived from an EMBL/GenBank/DDBJ whole genome shotgun (WGS) entry which is preliminary data.</text>
</comment>
<dbReference type="Pfam" id="PF00702">
    <property type="entry name" value="Hydrolase"/>
    <property type="match status" value="1"/>
</dbReference>
<dbReference type="PRINTS" id="PR00119">
    <property type="entry name" value="CATATPASE"/>
</dbReference>
<dbReference type="SUPFAM" id="SSF81653">
    <property type="entry name" value="Calcium ATPase, transduction domain A"/>
    <property type="match status" value="1"/>
</dbReference>
<dbReference type="InterPro" id="IPR023214">
    <property type="entry name" value="HAD_sf"/>
</dbReference>
<evidence type="ECO:0000256" key="8">
    <source>
        <dbReference type="ARBA" id="ARBA00022741"/>
    </source>
</evidence>
<feature type="transmembrane region" description="Helical" evidence="16">
    <location>
        <begin position="279"/>
        <end position="301"/>
    </location>
</feature>
<dbReference type="InterPro" id="IPR023298">
    <property type="entry name" value="ATPase_P-typ_TM_dom_sf"/>
</dbReference>
<keyword evidence="15 16" id="KW-0472">Membrane</keyword>
<dbReference type="InterPro" id="IPR044492">
    <property type="entry name" value="P_typ_ATPase_HD_dom"/>
</dbReference>
<dbReference type="PANTHER" id="PTHR43743">
    <property type="entry name" value="POTASSIUM-TRANSPORTING ATPASE ATP-BINDING SUBUNIT"/>
    <property type="match status" value="1"/>
</dbReference>
<dbReference type="SFLD" id="SFLDF00027">
    <property type="entry name" value="p-type_atpase"/>
    <property type="match status" value="1"/>
</dbReference>
<evidence type="ECO:0000256" key="10">
    <source>
        <dbReference type="ARBA" id="ARBA00022842"/>
    </source>
</evidence>
<keyword evidence="13 16" id="KW-1133">Transmembrane helix</keyword>
<evidence type="ECO:0000313" key="18">
    <source>
        <dbReference type="EMBL" id="EQD55463.1"/>
    </source>
</evidence>
<dbReference type="SFLD" id="SFLDG00002">
    <property type="entry name" value="C1.7:_P-type_atpase_like"/>
    <property type="match status" value="1"/>
</dbReference>
<proteinExistence type="predicted"/>
<name>T1AFR9_9ZZZZ</name>
<dbReference type="Gene3D" id="3.40.1110.10">
    <property type="entry name" value="Calcium-transporting ATPase, cytoplasmic domain N"/>
    <property type="match status" value="1"/>
</dbReference>
<feature type="transmembrane region" description="Helical" evidence="16">
    <location>
        <begin position="60"/>
        <end position="79"/>
    </location>
</feature>
<keyword evidence="7" id="KW-0479">Metal-binding</keyword>
<evidence type="ECO:0000256" key="4">
    <source>
        <dbReference type="ARBA" id="ARBA00022538"/>
    </source>
</evidence>
<evidence type="ECO:0000256" key="12">
    <source>
        <dbReference type="ARBA" id="ARBA00022967"/>
    </source>
</evidence>
<evidence type="ECO:0000256" key="1">
    <source>
        <dbReference type="ARBA" id="ARBA00004370"/>
    </source>
</evidence>
<reference evidence="18" key="2">
    <citation type="journal article" date="2014" name="ISME J.">
        <title>Microbial stratification in low pH oxic and suboxic macroscopic growths along an acid mine drainage.</title>
        <authorList>
            <person name="Mendez-Garcia C."/>
            <person name="Mesa V."/>
            <person name="Sprenger R.R."/>
            <person name="Richter M."/>
            <person name="Diez M.S."/>
            <person name="Solano J."/>
            <person name="Bargiela R."/>
            <person name="Golyshina O.V."/>
            <person name="Manteca A."/>
            <person name="Ramos J.L."/>
            <person name="Gallego J.R."/>
            <person name="Llorente I."/>
            <person name="Martins Dos Santos V.A."/>
            <person name="Jensen O.N."/>
            <person name="Pelaez A.I."/>
            <person name="Sanchez J."/>
            <person name="Ferrer M."/>
        </authorList>
    </citation>
    <scope>NUCLEOTIDE SEQUENCE</scope>
</reference>
<keyword evidence="5" id="KW-0597">Phosphoprotein</keyword>
<dbReference type="InterPro" id="IPR008250">
    <property type="entry name" value="ATPase_P-typ_transduc_dom_A_sf"/>
</dbReference>
<dbReference type="SUPFAM" id="SSF81665">
    <property type="entry name" value="Calcium ATPase, transmembrane domain M"/>
    <property type="match status" value="1"/>
</dbReference>
<accession>T1AFR9</accession>
<dbReference type="EMBL" id="AUZY01006061">
    <property type="protein sequence ID" value="EQD55463.1"/>
    <property type="molecule type" value="Genomic_DNA"/>
</dbReference>
<dbReference type="InterPro" id="IPR036412">
    <property type="entry name" value="HAD-like_sf"/>
</dbReference>
<dbReference type="NCBIfam" id="TIGR01494">
    <property type="entry name" value="ATPase_P-type"/>
    <property type="match status" value="2"/>
</dbReference>
<dbReference type="SFLD" id="SFLDS00003">
    <property type="entry name" value="Haloacid_Dehalogenase"/>
    <property type="match status" value="1"/>
</dbReference>